<dbReference type="PRINTS" id="PR00501">
    <property type="entry name" value="KELCHREPEAT"/>
</dbReference>
<dbReference type="RefSeq" id="XP_053580787.1">
    <property type="nucleotide sequence ID" value="XM_053731874.1"/>
</dbReference>
<dbReference type="SMART" id="SM00612">
    <property type="entry name" value="Kelch"/>
    <property type="match status" value="4"/>
</dbReference>
<dbReference type="Pfam" id="PF14634">
    <property type="entry name" value="zf-RING_5"/>
    <property type="match status" value="1"/>
</dbReference>
<feature type="coiled-coil region" evidence="5">
    <location>
        <begin position="294"/>
        <end position="321"/>
    </location>
</feature>
<evidence type="ECO:0000256" key="2">
    <source>
        <dbReference type="ARBA" id="ARBA00022771"/>
    </source>
</evidence>
<accession>A0A6A5G761</accession>
<organism evidence="7 8">
    <name type="scientific">Caenorhabditis remanei</name>
    <name type="common">Caenorhabditis vulgaris</name>
    <dbReference type="NCBI Taxonomy" id="31234"/>
    <lineage>
        <taxon>Eukaryota</taxon>
        <taxon>Metazoa</taxon>
        <taxon>Ecdysozoa</taxon>
        <taxon>Nematoda</taxon>
        <taxon>Chromadorea</taxon>
        <taxon>Rhabditida</taxon>
        <taxon>Rhabditina</taxon>
        <taxon>Rhabditomorpha</taxon>
        <taxon>Rhabditoidea</taxon>
        <taxon>Rhabditidae</taxon>
        <taxon>Peloderinae</taxon>
        <taxon>Caenorhabditis</taxon>
    </lineage>
</organism>
<keyword evidence="2 4" id="KW-0479">Metal-binding</keyword>
<dbReference type="InterPro" id="IPR001841">
    <property type="entry name" value="Znf_RING"/>
</dbReference>
<evidence type="ECO:0000256" key="1">
    <source>
        <dbReference type="ARBA" id="ARBA00022441"/>
    </source>
</evidence>
<evidence type="ECO:0000256" key="3">
    <source>
        <dbReference type="ARBA" id="ARBA00022833"/>
    </source>
</evidence>
<evidence type="ECO:0000313" key="8">
    <source>
        <dbReference type="Proteomes" id="UP000483820"/>
    </source>
</evidence>
<dbReference type="AlphaFoldDB" id="A0A6A5G761"/>
<dbReference type="SMART" id="SM00184">
    <property type="entry name" value="RING"/>
    <property type="match status" value="1"/>
</dbReference>
<dbReference type="PANTHER" id="PTHR46375">
    <property type="entry name" value="KELCH REPEAT AND BTB DOMAIN-CONTAINING PROTEIN 13-RELATED"/>
    <property type="match status" value="1"/>
</dbReference>
<proteinExistence type="predicted"/>
<dbReference type="InterPro" id="IPR015915">
    <property type="entry name" value="Kelch-typ_b-propeller"/>
</dbReference>
<dbReference type="EMBL" id="WUAV01000005">
    <property type="protein sequence ID" value="KAF1750532.1"/>
    <property type="molecule type" value="Genomic_DNA"/>
</dbReference>
<dbReference type="InterPro" id="IPR052392">
    <property type="entry name" value="Kelch-BTB_domain-containing"/>
</dbReference>
<sequence length="581" mass="65780">MSIVNTTECIICYNEYDTDSRKPCIGTCGHSICERCKHQMVSTKCPQCNRKEAFAITTINYQVLELIKHFKSMKASGLDDGLDKGTCCECSLRSRKLRLCIPCAVKAGILKHDGMKKEFVLNIENDDVGAALQRAKGIAICADCALDGVKHKGHEILQLAVLRNNLEGRIHEDVESQCKKLIDKFKGAFNSLKKYFERFHQLPASERQIQFNNIETILEKLNDTISEVKQDGHSAQQCTVLQSNIEDRDTTSLKERIDQLQNIGGQTVLDLQNTFADTVEILKNKRVECNASPTEERKKDLKDYEEKVEQMLNNLSSVTKKFDISHLVDPVLVADTWTPVDTIPNPKPHFAVASYGLQIYIIGGMNKGSWLREVELYDKNNKLRKNCAPMKRGRARGSAGFHNNKMYVVGGYNSDYMDSVEVFDPDHETWKDGPSLQRPRADGAVVSCNGELFVLGGFNEKCYEEKIEKLMEQAQKFEIVGEMEGSRAGFGACEFRGRIYIAGGWNSSCNMLRSVRSYDPITNSWRDEPSMNKPRKYFTLRATSNSIYAIRGCPDNFSQNNEIEKFDVEGQKWDLVQQVSK</sequence>
<keyword evidence="3" id="KW-0862">Zinc</keyword>
<dbReference type="InterPro" id="IPR013083">
    <property type="entry name" value="Znf_RING/FYVE/PHD"/>
</dbReference>
<feature type="domain" description="RING-type" evidence="6">
    <location>
        <begin position="9"/>
        <end position="49"/>
    </location>
</feature>
<evidence type="ECO:0000313" key="7">
    <source>
        <dbReference type="EMBL" id="KAF1750532.1"/>
    </source>
</evidence>
<evidence type="ECO:0000256" key="4">
    <source>
        <dbReference type="PROSITE-ProRule" id="PRU00175"/>
    </source>
</evidence>
<dbReference type="GeneID" id="78776478"/>
<protein>
    <recommendedName>
        <fullName evidence="6">RING-type domain-containing protein</fullName>
    </recommendedName>
</protein>
<dbReference type="GO" id="GO:0008270">
    <property type="term" value="F:zinc ion binding"/>
    <property type="evidence" value="ECO:0007669"/>
    <property type="project" value="UniProtKB-KW"/>
</dbReference>
<keyword evidence="2 4" id="KW-0863">Zinc-finger</keyword>
<name>A0A6A5G761_CAERE</name>
<dbReference type="PROSITE" id="PS50089">
    <property type="entry name" value="ZF_RING_2"/>
    <property type="match status" value="1"/>
</dbReference>
<dbReference type="Pfam" id="PF01344">
    <property type="entry name" value="Kelch_1"/>
    <property type="match status" value="4"/>
</dbReference>
<dbReference type="SUPFAM" id="SSF57850">
    <property type="entry name" value="RING/U-box"/>
    <property type="match status" value="1"/>
</dbReference>
<comment type="caution">
    <text evidence="7">The sequence shown here is derived from an EMBL/GenBank/DDBJ whole genome shotgun (WGS) entry which is preliminary data.</text>
</comment>
<dbReference type="CDD" id="cd16564">
    <property type="entry name" value="RING-HC_RNF222"/>
    <property type="match status" value="1"/>
</dbReference>
<dbReference type="CTD" id="78776478"/>
<dbReference type="Gene3D" id="3.30.40.10">
    <property type="entry name" value="Zinc/RING finger domain, C3HC4 (zinc finger)"/>
    <property type="match status" value="1"/>
</dbReference>
<keyword evidence="5" id="KW-0175">Coiled coil</keyword>
<dbReference type="KEGG" id="crq:GCK72_017082"/>
<evidence type="ECO:0000259" key="6">
    <source>
        <dbReference type="PROSITE" id="PS50089"/>
    </source>
</evidence>
<dbReference type="PANTHER" id="PTHR46375:SF3">
    <property type="entry name" value="KELCH REPEAT AND BTB DOMAIN-CONTAINING PROTEIN 13"/>
    <property type="match status" value="1"/>
</dbReference>
<dbReference type="SUPFAM" id="SSF117281">
    <property type="entry name" value="Kelch motif"/>
    <property type="match status" value="1"/>
</dbReference>
<dbReference type="Proteomes" id="UP000483820">
    <property type="component" value="Chromosome V"/>
</dbReference>
<keyword evidence="1" id="KW-0880">Kelch repeat</keyword>
<evidence type="ECO:0000256" key="5">
    <source>
        <dbReference type="SAM" id="Coils"/>
    </source>
</evidence>
<gene>
    <name evidence="7" type="ORF">GCK72_017082</name>
</gene>
<reference evidence="7 8" key="1">
    <citation type="submission" date="2019-12" db="EMBL/GenBank/DDBJ databases">
        <title>Chromosome-level assembly of the Caenorhabditis remanei genome.</title>
        <authorList>
            <person name="Teterina A.A."/>
            <person name="Willis J.H."/>
            <person name="Phillips P.C."/>
        </authorList>
    </citation>
    <scope>NUCLEOTIDE SEQUENCE [LARGE SCALE GENOMIC DNA]</scope>
    <source>
        <strain evidence="7 8">PX506</strain>
        <tissue evidence="7">Whole organism</tissue>
    </source>
</reference>
<dbReference type="Gene3D" id="2.120.10.80">
    <property type="entry name" value="Kelch-type beta propeller"/>
    <property type="match status" value="1"/>
</dbReference>
<dbReference type="InterPro" id="IPR006652">
    <property type="entry name" value="Kelch_1"/>
</dbReference>